<feature type="transmembrane region" description="Helical" evidence="10">
    <location>
        <begin position="369"/>
        <end position="394"/>
    </location>
</feature>
<gene>
    <name evidence="11" type="ORF">FEM03_19325</name>
</gene>
<keyword evidence="12" id="KW-1185">Reference proteome</keyword>
<sequence>MSLSHHQNQKFESPLPSLATESRLTFRLALPLIIGQLSQMLLGLADTIMIGKLGVPHLGASTIATNLLIVPLMLGFGLLSSISVRVSQAHGANQPDEAAKALRHGTWLALAFGLLAALGSIAIVPFLSSMRQPEEVVFLVPTFLITCGISIIPALLGMAWKSHADALNRPWIPFWIQLGGVLLNILLNWILIWGKLGLPAFGLEGAGYATLLSRIITAVLMFQWLTRAAFAKPWLPKRWLAPCDIATFKNLLIIGIPASLHLLTEVGAFSACTLMIGTLGAIPLAAHQVALNCASTTFMIPLGVGMAMTVRVGEIVGSGLPHEHARLRRVLLSGWLFAVGFMILSMLMFFFYGAWIAHQFVADSEVVRLAAKLLIIAAIFQMADGFQVVSVFALRGINDVKVPARMVFVAYWLIAIPLGLWFGLHKQWGVEGIWWPLALGLGIAAVVLGRRAWRKLISSTPRPN</sequence>
<dbReference type="EMBL" id="VAUV01000016">
    <property type="protein sequence ID" value="TLD69022.1"/>
    <property type="molecule type" value="Genomic_DNA"/>
</dbReference>
<dbReference type="GO" id="GO:0005886">
    <property type="term" value="C:plasma membrane"/>
    <property type="evidence" value="ECO:0007669"/>
    <property type="project" value="UniProtKB-SubCell"/>
</dbReference>
<dbReference type="RefSeq" id="WP_138087943.1">
    <property type="nucleotide sequence ID" value="NZ_VAUV01000016.1"/>
</dbReference>
<keyword evidence="3" id="KW-0050">Antiport</keyword>
<feature type="transmembrane region" description="Helical" evidence="10">
    <location>
        <begin position="251"/>
        <end position="277"/>
    </location>
</feature>
<dbReference type="GO" id="GO:0015297">
    <property type="term" value="F:antiporter activity"/>
    <property type="evidence" value="ECO:0007669"/>
    <property type="project" value="UniProtKB-KW"/>
</dbReference>
<comment type="subcellular location">
    <subcellularLocation>
        <location evidence="1">Cell membrane</location>
        <topology evidence="1">Multi-pass membrane protein</topology>
    </subcellularLocation>
</comment>
<dbReference type="PIRSF" id="PIRSF006603">
    <property type="entry name" value="DinF"/>
    <property type="match status" value="1"/>
</dbReference>
<feature type="transmembrane region" description="Helical" evidence="10">
    <location>
        <begin position="138"/>
        <end position="160"/>
    </location>
</feature>
<comment type="caution">
    <text evidence="11">The sequence shown here is derived from an EMBL/GenBank/DDBJ whole genome shotgun (WGS) entry which is preliminary data.</text>
</comment>
<name>A0A5R8K9K8_9BACT</name>
<protein>
    <recommendedName>
        <fullName evidence="9">Multidrug-efflux transporter</fullName>
    </recommendedName>
</protein>
<evidence type="ECO:0000256" key="3">
    <source>
        <dbReference type="ARBA" id="ARBA00022449"/>
    </source>
</evidence>
<keyword evidence="5 10" id="KW-0812">Transmembrane</keyword>
<feature type="transmembrane region" description="Helical" evidence="10">
    <location>
        <begin position="105"/>
        <end position="126"/>
    </location>
</feature>
<dbReference type="PANTHER" id="PTHR43298">
    <property type="entry name" value="MULTIDRUG RESISTANCE PROTEIN NORM-RELATED"/>
    <property type="match status" value="1"/>
</dbReference>
<evidence type="ECO:0000313" key="11">
    <source>
        <dbReference type="EMBL" id="TLD69022.1"/>
    </source>
</evidence>
<keyword evidence="7" id="KW-0406">Ion transport</keyword>
<dbReference type="InterPro" id="IPR050222">
    <property type="entry name" value="MATE_MdtK"/>
</dbReference>
<feature type="transmembrane region" description="Helical" evidence="10">
    <location>
        <begin position="63"/>
        <end position="84"/>
    </location>
</feature>
<dbReference type="InterPro" id="IPR048279">
    <property type="entry name" value="MdtK-like"/>
</dbReference>
<evidence type="ECO:0000256" key="10">
    <source>
        <dbReference type="SAM" id="Phobius"/>
    </source>
</evidence>
<organism evidence="11 12">
    <name type="scientific">Phragmitibacter flavus</name>
    <dbReference type="NCBI Taxonomy" id="2576071"/>
    <lineage>
        <taxon>Bacteria</taxon>
        <taxon>Pseudomonadati</taxon>
        <taxon>Verrucomicrobiota</taxon>
        <taxon>Verrucomicrobiia</taxon>
        <taxon>Verrucomicrobiales</taxon>
        <taxon>Verrucomicrobiaceae</taxon>
        <taxon>Phragmitibacter</taxon>
    </lineage>
</organism>
<evidence type="ECO:0000256" key="7">
    <source>
        <dbReference type="ARBA" id="ARBA00023065"/>
    </source>
</evidence>
<keyword evidence="2" id="KW-0813">Transport</keyword>
<feature type="transmembrane region" description="Helical" evidence="10">
    <location>
        <begin position="434"/>
        <end position="453"/>
    </location>
</feature>
<evidence type="ECO:0000256" key="8">
    <source>
        <dbReference type="ARBA" id="ARBA00023136"/>
    </source>
</evidence>
<feature type="transmembrane region" description="Helical" evidence="10">
    <location>
        <begin position="289"/>
        <end position="310"/>
    </location>
</feature>
<dbReference type="GO" id="GO:0006811">
    <property type="term" value="P:monoatomic ion transport"/>
    <property type="evidence" value="ECO:0007669"/>
    <property type="project" value="UniProtKB-KW"/>
</dbReference>
<reference evidence="11 12" key="1">
    <citation type="submission" date="2019-05" db="EMBL/GenBank/DDBJ databases">
        <title>Verrucobacter flavum gen. nov., sp. nov. a new member of the family Verrucomicrobiaceae.</title>
        <authorList>
            <person name="Szuroczki S."/>
            <person name="Abbaszade G."/>
            <person name="Szabo A."/>
            <person name="Felfoldi T."/>
            <person name="Schumann P."/>
            <person name="Boka K."/>
            <person name="Keki Z."/>
            <person name="Toumi M."/>
            <person name="Toth E."/>
        </authorList>
    </citation>
    <scope>NUCLEOTIDE SEQUENCE [LARGE SCALE GENOMIC DNA]</scope>
    <source>
        <strain evidence="11 12">MG-N-17</strain>
    </source>
</reference>
<dbReference type="OrthoDB" id="9780160at2"/>
<feature type="transmembrane region" description="Helical" evidence="10">
    <location>
        <begin position="406"/>
        <end position="422"/>
    </location>
</feature>
<keyword evidence="6 10" id="KW-1133">Transmembrane helix</keyword>
<dbReference type="AlphaFoldDB" id="A0A5R8K9K8"/>
<feature type="transmembrane region" description="Helical" evidence="10">
    <location>
        <begin position="172"/>
        <end position="191"/>
    </location>
</feature>
<dbReference type="Proteomes" id="UP000306196">
    <property type="component" value="Unassembled WGS sequence"/>
</dbReference>
<accession>A0A5R8K9K8</accession>
<feature type="transmembrane region" description="Helical" evidence="10">
    <location>
        <begin position="330"/>
        <end position="357"/>
    </location>
</feature>
<evidence type="ECO:0000313" key="12">
    <source>
        <dbReference type="Proteomes" id="UP000306196"/>
    </source>
</evidence>
<evidence type="ECO:0000256" key="5">
    <source>
        <dbReference type="ARBA" id="ARBA00022692"/>
    </source>
</evidence>
<feature type="transmembrane region" description="Helical" evidence="10">
    <location>
        <begin position="28"/>
        <end position="51"/>
    </location>
</feature>
<dbReference type="NCBIfam" id="TIGR00797">
    <property type="entry name" value="matE"/>
    <property type="match status" value="1"/>
</dbReference>
<keyword evidence="8 10" id="KW-0472">Membrane</keyword>
<keyword evidence="4" id="KW-1003">Cell membrane</keyword>
<evidence type="ECO:0000256" key="1">
    <source>
        <dbReference type="ARBA" id="ARBA00004651"/>
    </source>
</evidence>
<evidence type="ECO:0000256" key="4">
    <source>
        <dbReference type="ARBA" id="ARBA00022475"/>
    </source>
</evidence>
<dbReference type="CDD" id="cd13131">
    <property type="entry name" value="MATE_NorM_like"/>
    <property type="match status" value="1"/>
</dbReference>
<dbReference type="Pfam" id="PF01554">
    <property type="entry name" value="MatE"/>
    <property type="match status" value="2"/>
</dbReference>
<evidence type="ECO:0000256" key="2">
    <source>
        <dbReference type="ARBA" id="ARBA00022448"/>
    </source>
</evidence>
<dbReference type="GO" id="GO:0042910">
    <property type="term" value="F:xenobiotic transmembrane transporter activity"/>
    <property type="evidence" value="ECO:0007669"/>
    <property type="project" value="InterPro"/>
</dbReference>
<proteinExistence type="predicted"/>
<evidence type="ECO:0000256" key="9">
    <source>
        <dbReference type="ARBA" id="ARBA00031636"/>
    </source>
</evidence>
<dbReference type="InterPro" id="IPR002528">
    <property type="entry name" value="MATE_fam"/>
</dbReference>
<dbReference type="PANTHER" id="PTHR43298:SF2">
    <property type="entry name" value="FMN_FAD EXPORTER YEEO-RELATED"/>
    <property type="match status" value="1"/>
</dbReference>
<evidence type="ECO:0000256" key="6">
    <source>
        <dbReference type="ARBA" id="ARBA00022989"/>
    </source>
</evidence>
<feature type="transmembrane region" description="Helical" evidence="10">
    <location>
        <begin position="211"/>
        <end position="230"/>
    </location>
</feature>